<organism evidence="1 2">
    <name type="scientific">Methanococcoides cohabitans</name>
    <dbReference type="NCBI Taxonomy" id="3136559"/>
    <lineage>
        <taxon>Archaea</taxon>
        <taxon>Methanobacteriati</taxon>
        <taxon>Methanobacteriota</taxon>
        <taxon>Stenosarchaea group</taxon>
        <taxon>Methanomicrobia</taxon>
        <taxon>Methanosarcinales</taxon>
        <taxon>Methanosarcinaceae</taxon>
        <taxon>Methanococcoides</taxon>
    </lineage>
</organism>
<evidence type="ECO:0000313" key="1">
    <source>
        <dbReference type="EMBL" id="MEL4306139.1"/>
    </source>
</evidence>
<protein>
    <submittedName>
        <fullName evidence="1">Uncharacterized protein</fullName>
    </submittedName>
</protein>
<reference evidence="1 2" key="1">
    <citation type="submission" date="2024-04" db="EMBL/GenBank/DDBJ databases">
        <title>Methanococcoides sp. LMO-2.</title>
        <authorList>
            <person name="Liang L."/>
        </authorList>
    </citation>
    <scope>NUCLEOTIDE SEQUENCE [LARGE SCALE GENOMIC DNA]</scope>
    <source>
        <strain evidence="1 2">LMO-2</strain>
    </source>
</reference>
<sequence>MKTKRHINPNSLQKSIGLRSNLSPARSNGLESIIKRIREIAQEEANIG</sequence>
<dbReference type="RefSeq" id="WP_342127756.1">
    <property type="nucleotide sequence ID" value="NZ_JBCAUS010000007.1"/>
</dbReference>
<proteinExistence type="predicted"/>
<dbReference type="Proteomes" id="UP001396646">
    <property type="component" value="Unassembled WGS sequence"/>
</dbReference>
<name>A0ABU9KUR5_9EURY</name>
<evidence type="ECO:0000313" key="2">
    <source>
        <dbReference type="Proteomes" id="UP001396646"/>
    </source>
</evidence>
<comment type="caution">
    <text evidence="1">The sequence shown here is derived from an EMBL/GenBank/DDBJ whole genome shotgun (WGS) entry which is preliminary data.</text>
</comment>
<keyword evidence="2" id="KW-1185">Reference proteome</keyword>
<dbReference type="Gene3D" id="3.90.1010.10">
    <property type="match status" value="1"/>
</dbReference>
<dbReference type="SUPFAM" id="SSF82649">
    <property type="entry name" value="SufE/NifU"/>
    <property type="match status" value="1"/>
</dbReference>
<accession>A0ABU9KUR5</accession>
<gene>
    <name evidence="1" type="ORF">WOA13_09935</name>
</gene>
<dbReference type="EMBL" id="JBCAUS010000007">
    <property type="protein sequence ID" value="MEL4306139.1"/>
    <property type="molecule type" value="Genomic_DNA"/>
</dbReference>